<dbReference type="PhylomeDB" id="A0A060T7N7"/>
<evidence type="ECO:0000256" key="4">
    <source>
        <dbReference type="ARBA" id="ARBA00023128"/>
    </source>
</evidence>
<dbReference type="EMBL" id="HG937693">
    <property type="protein sequence ID" value="CDP34917.1"/>
    <property type="molecule type" value="Genomic_DNA"/>
</dbReference>
<protein>
    <recommendedName>
        <fullName evidence="6">Succinate dehydrogenase assembly factor 3</fullName>
        <shortName evidence="6">SDH assembly factor 3</shortName>
        <shortName evidence="6">SDHAF3</shortName>
    </recommendedName>
</protein>
<reference evidence="7" key="2">
    <citation type="submission" date="2014-06" db="EMBL/GenBank/DDBJ databases">
        <title>The complete genome of Blastobotrys (Arxula) adeninivorans LS3 - a yeast of biotechnological interest.</title>
        <authorList>
            <person name="Kunze G."/>
            <person name="Gaillardin C."/>
            <person name="Czernicka M."/>
            <person name="Durrens P."/>
            <person name="Martin T."/>
            <person name="Boer E."/>
            <person name="Gabaldon T."/>
            <person name="Cruz J."/>
            <person name="Talla E."/>
            <person name="Marck C."/>
            <person name="Goffeau A."/>
            <person name="Barbe V."/>
            <person name="Baret P."/>
            <person name="Baronian K."/>
            <person name="Beier S."/>
            <person name="Bleykasten C."/>
            <person name="Bode R."/>
            <person name="Casaregola S."/>
            <person name="Despons L."/>
            <person name="Fairhead C."/>
            <person name="Giersberg M."/>
            <person name="Gierski P."/>
            <person name="Hahnel U."/>
            <person name="Hartmann A."/>
            <person name="Jankowska D."/>
            <person name="Jubin C."/>
            <person name="Jung P."/>
            <person name="Lafontaine I."/>
            <person name="Leh-Louis V."/>
            <person name="Lemaire M."/>
            <person name="Marcet-Houben M."/>
            <person name="Mascher M."/>
            <person name="Morel G."/>
            <person name="Richard G.-F."/>
            <person name="Riechen J."/>
            <person name="Sacerdot C."/>
            <person name="Sarkar A."/>
            <person name="Savel G."/>
            <person name="Schacherer J."/>
            <person name="Sherman D."/>
            <person name="Straub M.-L."/>
            <person name="Stein N."/>
            <person name="Thierry A."/>
            <person name="Trautwein-Schult A."/>
            <person name="Westhof E."/>
            <person name="Worch S."/>
            <person name="Dujon B."/>
            <person name="Souciet J.-L."/>
            <person name="Wincker P."/>
            <person name="Scholz U."/>
            <person name="Neuveglise N."/>
        </authorList>
    </citation>
    <scope>NUCLEOTIDE SEQUENCE</scope>
    <source>
        <strain evidence="7">LS3</strain>
    </source>
</reference>
<comment type="similarity">
    <text evidence="2 6">Belongs to the complex I LYR family. SDHAF3 subfamily.</text>
</comment>
<accession>A0A060T7N7</accession>
<reference evidence="7" key="1">
    <citation type="submission" date="2014-02" db="EMBL/GenBank/DDBJ databases">
        <authorList>
            <person name="Genoscope - CEA"/>
        </authorList>
    </citation>
    <scope>NUCLEOTIDE SEQUENCE</scope>
    <source>
        <strain evidence="7">LS3</strain>
    </source>
</reference>
<evidence type="ECO:0000313" key="7">
    <source>
        <dbReference type="EMBL" id="CDP34917.1"/>
    </source>
</evidence>
<dbReference type="PANTHER" id="PTHR13137:SF6">
    <property type="entry name" value="SUCCINATE DEHYDROGENASE ASSEMBLY FACTOR 3, MITOCHONDRIAL"/>
    <property type="match status" value="1"/>
</dbReference>
<dbReference type="GO" id="GO:0006105">
    <property type="term" value="P:succinate metabolic process"/>
    <property type="evidence" value="ECO:0007669"/>
    <property type="project" value="TreeGrafter"/>
</dbReference>
<name>A0A060T7N7_BLAAD</name>
<organism evidence="7">
    <name type="scientific">Blastobotrys adeninivorans</name>
    <name type="common">Yeast</name>
    <name type="synonym">Arxula adeninivorans</name>
    <dbReference type="NCBI Taxonomy" id="409370"/>
    <lineage>
        <taxon>Eukaryota</taxon>
        <taxon>Fungi</taxon>
        <taxon>Dikarya</taxon>
        <taxon>Ascomycota</taxon>
        <taxon>Saccharomycotina</taxon>
        <taxon>Dipodascomycetes</taxon>
        <taxon>Dipodascales</taxon>
        <taxon>Trichomonascaceae</taxon>
        <taxon>Blastobotrys</taxon>
    </lineage>
</organism>
<comment type="function">
    <text evidence="6">Plays an essential role in the assembly of succinate dehydrogenase (SDH), an enzyme complex (also referred to as respiratory complex II) that is a component of both the tricarboxylic acid (TCA) cycle and the mitochondrial electron transport chain, and which couples the oxidation of succinate to fumarate with the reduction of ubiquinone (coenzyme Q) to ubiquinol. Promotes maturation of the iron-sulfur protein subunit of the SDH catalytic dimer, protecting it from the deleterious effects of oxidants. May act together with SDHAF1.</text>
</comment>
<dbReference type="GO" id="GO:0005758">
    <property type="term" value="C:mitochondrial intermembrane space"/>
    <property type="evidence" value="ECO:0007669"/>
    <property type="project" value="TreeGrafter"/>
</dbReference>
<dbReference type="PANTHER" id="PTHR13137">
    <property type="entry name" value="DC11 ACN9 HOMOLOG"/>
    <property type="match status" value="1"/>
</dbReference>
<gene>
    <name evidence="7" type="ORF">GNLVRS02_ARAD1C23430g</name>
</gene>
<dbReference type="GO" id="GO:0034553">
    <property type="term" value="P:mitochondrial respiratory chain complex II assembly"/>
    <property type="evidence" value="ECO:0007669"/>
    <property type="project" value="UniProtKB-UniRule"/>
</dbReference>
<evidence type="ECO:0000256" key="5">
    <source>
        <dbReference type="ARBA" id="ARBA00023186"/>
    </source>
</evidence>
<comment type="subunit">
    <text evidence="6">Interacts with the iron-sulfur protein subunit within the SDH catalytic dimer.</text>
</comment>
<proteinExistence type="inferred from homology"/>
<comment type="subcellular location">
    <subcellularLocation>
        <location evidence="1 6">Mitochondrion matrix</location>
    </subcellularLocation>
</comment>
<evidence type="ECO:0000256" key="3">
    <source>
        <dbReference type="ARBA" id="ARBA00022946"/>
    </source>
</evidence>
<evidence type="ECO:0000256" key="6">
    <source>
        <dbReference type="RuleBase" id="RU368039"/>
    </source>
</evidence>
<keyword evidence="4 6" id="KW-0496">Mitochondrion</keyword>
<dbReference type="InterPro" id="IPR008381">
    <property type="entry name" value="SDHAF3/Sdh7"/>
</dbReference>
<dbReference type="Pfam" id="PF13233">
    <property type="entry name" value="Complex1_LYR_2"/>
    <property type="match status" value="1"/>
</dbReference>
<dbReference type="GO" id="GO:0005759">
    <property type="term" value="C:mitochondrial matrix"/>
    <property type="evidence" value="ECO:0007669"/>
    <property type="project" value="UniProtKB-SubCell"/>
</dbReference>
<keyword evidence="5 6" id="KW-0143">Chaperone</keyword>
<evidence type="ECO:0000256" key="1">
    <source>
        <dbReference type="ARBA" id="ARBA00004305"/>
    </source>
</evidence>
<evidence type="ECO:0000256" key="2">
    <source>
        <dbReference type="ARBA" id="ARBA00006020"/>
    </source>
</evidence>
<sequence length="167" mass="19368">MAQWLNGSRGAPFRLQLWFWSGPGRWAIKMGSLTGPNYGDTMRASQVVLATRRTIKQTSPLLPPLKLYRRVLRAHVHCLKDPRARALGDDYVRNEFRLHRNLDNPVQIIAFLSSWQKYAEQLEGDNWKDQKLDMALFTNMSDDQVIQLYELMQAAKLEESVYNNTNS</sequence>
<dbReference type="AlphaFoldDB" id="A0A060T7N7"/>
<dbReference type="CDD" id="cd20270">
    <property type="entry name" value="Complex1_LYR_SDHAF3_LYRM10"/>
    <property type="match status" value="1"/>
</dbReference>
<keyword evidence="3" id="KW-0809">Transit peptide</keyword>